<dbReference type="CDD" id="cd01043">
    <property type="entry name" value="DPS"/>
    <property type="match status" value="1"/>
</dbReference>
<sequence length="144" mass="16979">MEKKLNLLLADLVVEYHKLQNFHWYVKGKSFFTLHGKLEELYNSVNKSIDEVAENILIIGGKPLGSLKEFLAHSKIKEEEDRYVCGSYILKEVITDFQYFLNLIKELKIEADEKNEYIISGLMDNLMKEFAKILWMLRQSEEEK</sequence>
<organism evidence="4 5">
    <name type="scientific">Fusobacterium mortiferum</name>
    <dbReference type="NCBI Taxonomy" id="850"/>
    <lineage>
        <taxon>Bacteria</taxon>
        <taxon>Fusobacteriati</taxon>
        <taxon>Fusobacteriota</taxon>
        <taxon>Fusobacteriia</taxon>
        <taxon>Fusobacteriales</taxon>
        <taxon>Fusobacteriaceae</taxon>
        <taxon>Fusobacterium</taxon>
    </lineage>
</organism>
<dbReference type="SUPFAM" id="SSF47240">
    <property type="entry name" value="Ferritin-like"/>
    <property type="match status" value="1"/>
</dbReference>
<evidence type="ECO:0000256" key="2">
    <source>
        <dbReference type="RuleBase" id="RU003875"/>
    </source>
</evidence>
<protein>
    <submittedName>
        <fullName evidence="4">DNA starvation/stationary phase protection protein</fullName>
    </submittedName>
</protein>
<dbReference type="GO" id="GO:0008199">
    <property type="term" value="F:ferric iron binding"/>
    <property type="evidence" value="ECO:0007669"/>
    <property type="project" value="InterPro"/>
</dbReference>
<dbReference type="InterPro" id="IPR009078">
    <property type="entry name" value="Ferritin-like_SF"/>
</dbReference>
<dbReference type="InterPro" id="IPR012347">
    <property type="entry name" value="Ferritin-like"/>
</dbReference>
<evidence type="ECO:0000256" key="1">
    <source>
        <dbReference type="ARBA" id="ARBA00009497"/>
    </source>
</evidence>
<dbReference type="InterPro" id="IPR008331">
    <property type="entry name" value="Ferritin_DPS_dom"/>
</dbReference>
<dbReference type="AlphaFoldDB" id="A0A414PS44"/>
<reference evidence="4 5" key="1">
    <citation type="submission" date="2018-08" db="EMBL/GenBank/DDBJ databases">
        <title>A genome reference for cultivated species of the human gut microbiota.</title>
        <authorList>
            <person name="Zou Y."/>
            <person name="Xue W."/>
            <person name="Luo G."/>
        </authorList>
    </citation>
    <scope>NUCLEOTIDE SEQUENCE [LARGE SCALE GENOMIC DNA]</scope>
    <source>
        <strain evidence="4 5">AM25-1</strain>
    </source>
</reference>
<evidence type="ECO:0000259" key="3">
    <source>
        <dbReference type="Pfam" id="PF00210"/>
    </source>
</evidence>
<evidence type="ECO:0000313" key="5">
    <source>
        <dbReference type="Proteomes" id="UP000284676"/>
    </source>
</evidence>
<comment type="caution">
    <text evidence="4">The sequence shown here is derived from an EMBL/GenBank/DDBJ whole genome shotgun (WGS) entry which is preliminary data.</text>
</comment>
<dbReference type="InterPro" id="IPR002177">
    <property type="entry name" value="DPS_DNA-bd"/>
</dbReference>
<dbReference type="RefSeq" id="WP_118234495.1">
    <property type="nucleotide sequence ID" value="NZ_JAQEHD010000004.1"/>
</dbReference>
<accession>A0A414PS44</accession>
<comment type="similarity">
    <text evidence="1 2">Belongs to the Dps family.</text>
</comment>
<name>A0A414PS44_FUSMR</name>
<dbReference type="PANTHER" id="PTHR42932:SF1">
    <property type="entry name" value="GENERAL STRESS PROTEIN 20U"/>
    <property type="match status" value="1"/>
</dbReference>
<evidence type="ECO:0000313" key="4">
    <source>
        <dbReference type="EMBL" id="RHF71385.1"/>
    </source>
</evidence>
<gene>
    <name evidence="4" type="ORF">DW663_08550</name>
</gene>
<dbReference type="InterPro" id="IPR023188">
    <property type="entry name" value="DPS_DNA-bd_CS"/>
</dbReference>
<proteinExistence type="inferred from homology"/>
<dbReference type="PANTHER" id="PTHR42932">
    <property type="entry name" value="GENERAL STRESS PROTEIN 20U"/>
    <property type="match status" value="1"/>
</dbReference>
<dbReference type="Pfam" id="PF00210">
    <property type="entry name" value="Ferritin"/>
    <property type="match status" value="1"/>
</dbReference>
<feature type="domain" description="Ferritin/DPS" evidence="3">
    <location>
        <begin position="3"/>
        <end position="138"/>
    </location>
</feature>
<dbReference type="Proteomes" id="UP000284676">
    <property type="component" value="Unassembled WGS sequence"/>
</dbReference>
<dbReference type="GO" id="GO:0016722">
    <property type="term" value="F:oxidoreductase activity, acting on metal ions"/>
    <property type="evidence" value="ECO:0007669"/>
    <property type="project" value="InterPro"/>
</dbReference>
<dbReference type="PIRSF" id="PIRSF005900">
    <property type="entry name" value="Dps"/>
    <property type="match status" value="1"/>
</dbReference>
<dbReference type="PRINTS" id="PR01346">
    <property type="entry name" value="HELNAPAPROT"/>
</dbReference>
<dbReference type="Gene3D" id="1.20.1260.10">
    <property type="match status" value="1"/>
</dbReference>
<dbReference type="EMBL" id="QRHL01000015">
    <property type="protein sequence ID" value="RHF71385.1"/>
    <property type="molecule type" value="Genomic_DNA"/>
</dbReference>
<dbReference type="PROSITE" id="PS00818">
    <property type="entry name" value="DPS_1"/>
    <property type="match status" value="1"/>
</dbReference>